<reference evidence="2 3" key="1">
    <citation type="submission" date="2013-01" db="EMBL/GenBank/DDBJ databases">
        <title>The Genome Sequence of Clostridium clostridioforme 90A8.</title>
        <authorList>
            <consortium name="The Broad Institute Genome Sequencing Platform"/>
            <person name="Earl A."/>
            <person name="Ward D."/>
            <person name="Feldgarden M."/>
            <person name="Gevers D."/>
            <person name="Courvalin P."/>
            <person name="Lambert T."/>
            <person name="Walker B."/>
            <person name="Young S.K."/>
            <person name="Zeng Q."/>
            <person name="Gargeya S."/>
            <person name="Fitzgerald M."/>
            <person name="Haas B."/>
            <person name="Abouelleil A."/>
            <person name="Alvarado L."/>
            <person name="Arachchi H.M."/>
            <person name="Berlin A.M."/>
            <person name="Chapman S.B."/>
            <person name="Dewar J."/>
            <person name="Goldberg J."/>
            <person name="Griggs A."/>
            <person name="Gujja S."/>
            <person name="Hansen M."/>
            <person name="Howarth C."/>
            <person name="Imamovic A."/>
            <person name="Larimer J."/>
            <person name="McCowan C."/>
            <person name="Murphy C."/>
            <person name="Neiman D."/>
            <person name="Pearson M."/>
            <person name="Priest M."/>
            <person name="Roberts A."/>
            <person name="Saif S."/>
            <person name="Shea T."/>
            <person name="Sisk P."/>
            <person name="Sykes S."/>
            <person name="Wortman J."/>
            <person name="Nusbaum C."/>
            <person name="Birren B."/>
        </authorList>
    </citation>
    <scope>NUCLEOTIDE SEQUENCE [LARGE SCALE GENOMIC DNA]</scope>
    <source>
        <strain evidence="2 3">90A8</strain>
    </source>
</reference>
<proteinExistence type="predicted"/>
<organism evidence="2 3">
    <name type="scientific">[Clostridium] clostridioforme 90A8</name>
    <dbReference type="NCBI Taxonomy" id="999408"/>
    <lineage>
        <taxon>Bacteria</taxon>
        <taxon>Bacillati</taxon>
        <taxon>Bacillota</taxon>
        <taxon>Clostridia</taxon>
        <taxon>Lachnospirales</taxon>
        <taxon>Lachnospiraceae</taxon>
        <taxon>Enterocloster</taxon>
    </lineage>
</organism>
<accession>A0A0E2H8F1</accession>
<dbReference type="AlphaFoldDB" id="A0A0E2H8F1"/>
<keyword evidence="1" id="KW-1133">Transmembrane helix</keyword>
<comment type="caution">
    <text evidence="2">The sequence shown here is derived from an EMBL/GenBank/DDBJ whole genome shotgun (WGS) entry which is preliminary data.</text>
</comment>
<keyword evidence="1" id="KW-0812">Transmembrane</keyword>
<dbReference type="EMBL" id="AGYR01000039">
    <property type="protein sequence ID" value="ENZ12364.1"/>
    <property type="molecule type" value="Genomic_DNA"/>
</dbReference>
<evidence type="ECO:0000313" key="3">
    <source>
        <dbReference type="Proteomes" id="UP000013085"/>
    </source>
</evidence>
<protein>
    <recommendedName>
        <fullName evidence="4">Prepilin-type N-terminal cleavage/methylation domain-containing protein</fullName>
    </recommendedName>
</protein>
<dbReference type="PATRIC" id="fig|999408.3.peg.3772"/>
<sequence length="171" mass="19495">MNRKSGSGSGPFLMEMLVVVGFFIICASICVLVFVKADNISKDAWDINQAVLKAQSLAEELKAGQSLRWPEMLPDRNIWEHLADADGENREQAEWNQELIQSEGYVGIHTMYWNNSWEETEPDNEPSFLGIIYTGTVDKMKRADILIMRYARGSDKGKLLYRLQTETYAQP</sequence>
<dbReference type="HOGENOM" id="CLU_1560274_0_0_9"/>
<dbReference type="Proteomes" id="UP000013085">
    <property type="component" value="Unassembled WGS sequence"/>
</dbReference>
<evidence type="ECO:0000313" key="2">
    <source>
        <dbReference type="EMBL" id="ENZ12364.1"/>
    </source>
</evidence>
<name>A0A0E2H8F1_9FIRM</name>
<evidence type="ECO:0008006" key="4">
    <source>
        <dbReference type="Google" id="ProtNLM"/>
    </source>
</evidence>
<gene>
    <name evidence="2" type="ORF">HMPREF1090_03489</name>
</gene>
<evidence type="ECO:0000256" key="1">
    <source>
        <dbReference type="SAM" id="Phobius"/>
    </source>
</evidence>
<keyword evidence="1" id="KW-0472">Membrane</keyword>
<dbReference type="RefSeq" id="WP_002593615.1">
    <property type="nucleotide sequence ID" value="NZ_KB850979.1"/>
</dbReference>
<feature type="transmembrane region" description="Helical" evidence="1">
    <location>
        <begin position="12"/>
        <end position="35"/>
    </location>
</feature>